<evidence type="ECO:0000256" key="15">
    <source>
        <dbReference type="SAM" id="MobiDB-lite"/>
    </source>
</evidence>
<dbReference type="Proteomes" id="UP000271241">
    <property type="component" value="Unassembled WGS sequence"/>
</dbReference>
<evidence type="ECO:0000256" key="11">
    <source>
        <dbReference type="ARBA" id="ARBA00023136"/>
    </source>
</evidence>
<keyword evidence="9 14" id="KW-0256">Endoplasmic reticulum</keyword>
<dbReference type="InterPro" id="IPR032421">
    <property type="entry name" value="PMT_4TMC"/>
</dbReference>
<accession>A0A4V1IXI4</accession>
<name>A0A4V1IXI4_9FUNG</name>
<comment type="subcellular location">
    <subcellularLocation>
        <location evidence="1 14">Endoplasmic reticulum membrane</location>
        <topology evidence="1 14">Multi-pass membrane protein</topology>
    </subcellularLocation>
</comment>
<dbReference type="EMBL" id="KZ992425">
    <property type="protein sequence ID" value="RKP11169.1"/>
    <property type="molecule type" value="Genomic_DNA"/>
</dbReference>
<evidence type="ECO:0000313" key="18">
    <source>
        <dbReference type="Proteomes" id="UP000271241"/>
    </source>
</evidence>
<comment type="pathway">
    <text evidence="2 14">Protein modification; protein glycosylation.</text>
</comment>
<feature type="transmembrane region" description="Helical" evidence="14">
    <location>
        <begin position="150"/>
        <end position="169"/>
    </location>
</feature>
<dbReference type="Pfam" id="PF02815">
    <property type="entry name" value="MIR"/>
    <property type="match status" value="1"/>
</dbReference>
<dbReference type="SUPFAM" id="SSF82109">
    <property type="entry name" value="MIR domain"/>
    <property type="match status" value="1"/>
</dbReference>
<evidence type="ECO:0000256" key="14">
    <source>
        <dbReference type="RuleBase" id="RU367007"/>
    </source>
</evidence>
<proteinExistence type="inferred from homology"/>
<evidence type="ECO:0000256" key="10">
    <source>
        <dbReference type="ARBA" id="ARBA00022989"/>
    </source>
</evidence>
<evidence type="ECO:0000256" key="2">
    <source>
        <dbReference type="ARBA" id="ARBA00004922"/>
    </source>
</evidence>
<comment type="function">
    <text evidence="14">Transfers mannose from Dol-P-mannose to Ser or Thr residues on proteins.</text>
</comment>
<evidence type="ECO:0000256" key="5">
    <source>
        <dbReference type="ARBA" id="ARBA00022676"/>
    </source>
</evidence>
<feature type="transmembrane region" description="Helical" evidence="14">
    <location>
        <begin position="81"/>
        <end position="104"/>
    </location>
</feature>
<dbReference type="OrthoDB" id="292747at2759"/>
<feature type="region of interest" description="Disordered" evidence="15">
    <location>
        <begin position="1"/>
        <end position="20"/>
    </location>
</feature>
<dbReference type="AlphaFoldDB" id="A0A4V1IXI4"/>
<feature type="transmembrane region" description="Helical" evidence="14">
    <location>
        <begin position="124"/>
        <end position="143"/>
    </location>
</feature>
<evidence type="ECO:0000256" key="6">
    <source>
        <dbReference type="ARBA" id="ARBA00022679"/>
    </source>
</evidence>
<dbReference type="EC" id="2.4.1.109" evidence="4 14"/>
<dbReference type="InterPro" id="IPR027005">
    <property type="entry name" value="PMT-like"/>
</dbReference>
<comment type="catalytic activity">
    <reaction evidence="13 14">
        <text>a di-trans,poly-cis-dolichyl beta-D-mannosyl phosphate + L-seryl-[protein] = 3-O-(alpha-D-mannosyl)-L-seryl-[protein] + a di-trans,poly-cis-dolichyl phosphate + H(+)</text>
        <dbReference type="Rhea" id="RHEA:17377"/>
        <dbReference type="Rhea" id="RHEA-COMP:9863"/>
        <dbReference type="Rhea" id="RHEA-COMP:13546"/>
        <dbReference type="Rhea" id="RHEA-COMP:19498"/>
        <dbReference type="Rhea" id="RHEA-COMP:19501"/>
        <dbReference type="ChEBI" id="CHEBI:15378"/>
        <dbReference type="ChEBI" id="CHEBI:29999"/>
        <dbReference type="ChEBI" id="CHEBI:57683"/>
        <dbReference type="ChEBI" id="CHEBI:58211"/>
        <dbReference type="ChEBI" id="CHEBI:137321"/>
        <dbReference type="EC" id="2.4.1.109"/>
    </reaction>
</comment>
<keyword evidence="6 14" id="KW-0808">Transferase</keyword>
<feature type="transmembrane region" description="Helical" evidence="14">
    <location>
        <begin position="266"/>
        <end position="288"/>
    </location>
</feature>
<comment type="catalytic activity">
    <reaction evidence="12 14">
        <text>a di-trans,poly-cis-dolichyl beta-D-mannosyl phosphate + L-threonyl-[protein] = 3-O-(alpha-D-mannosyl)-L-threonyl-[protein] + a di-trans,poly-cis-dolichyl phosphate + H(+)</text>
        <dbReference type="Rhea" id="RHEA:53396"/>
        <dbReference type="Rhea" id="RHEA-COMP:11060"/>
        <dbReference type="Rhea" id="RHEA-COMP:13547"/>
        <dbReference type="Rhea" id="RHEA-COMP:19498"/>
        <dbReference type="Rhea" id="RHEA-COMP:19501"/>
        <dbReference type="ChEBI" id="CHEBI:15378"/>
        <dbReference type="ChEBI" id="CHEBI:30013"/>
        <dbReference type="ChEBI" id="CHEBI:57683"/>
        <dbReference type="ChEBI" id="CHEBI:58211"/>
        <dbReference type="ChEBI" id="CHEBI:137323"/>
        <dbReference type="EC" id="2.4.1.109"/>
    </reaction>
</comment>
<feature type="transmembrane region" description="Helical" evidence="14">
    <location>
        <begin position="623"/>
        <end position="640"/>
    </location>
</feature>
<dbReference type="PANTHER" id="PTHR10050">
    <property type="entry name" value="DOLICHYL-PHOSPHATE-MANNOSE--PROTEIN MANNOSYLTRANSFERASE"/>
    <property type="match status" value="1"/>
</dbReference>
<evidence type="ECO:0000256" key="13">
    <source>
        <dbReference type="ARBA" id="ARBA00045102"/>
    </source>
</evidence>
<feature type="transmembrane region" description="Helical" evidence="14">
    <location>
        <begin position="175"/>
        <end position="193"/>
    </location>
</feature>
<keyword evidence="11 14" id="KW-0472">Membrane</keyword>
<dbReference type="STRING" id="78915.A0A4V1IXI4"/>
<evidence type="ECO:0000256" key="3">
    <source>
        <dbReference type="ARBA" id="ARBA00007222"/>
    </source>
</evidence>
<evidence type="ECO:0000313" key="17">
    <source>
        <dbReference type="EMBL" id="RKP11169.1"/>
    </source>
</evidence>
<evidence type="ECO:0000256" key="8">
    <source>
        <dbReference type="ARBA" id="ARBA00022737"/>
    </source>
</evidence>
<dbReference type="Pfam" id="PF02366">
    <property type="entry name" value="PMT"/>
    <property type="match status" value="1"/>
</dbReference>
<sequence>MTDAPALAKTQPAAVGQRPATARPKVKASVTGLNSRDYTALAVVTLLAFVTRFYKLSTPDEVVFDEVHFGKFASYYLRRTFFFDVHPPLGKMLLAGVGWLVGYGGEFLFDNIGDSYITNNVPYLAYRGFTAGCGALVVPFAFAIMRESGYAFLTSILVAAMLIFDNALITQSRLILLDSMLMLFMIASIYSYVRFYKLRGAEFTAAWWFWMCATGVALGLTTSVKMVGLFAVALVGICVIWDLWIKLDYRNGLTMRQWSRHFFARAIGLIYVPLFVYLISFYIHFAVLNKSGPGDDFMSTAFQRTLEGSSVLTKSVDIINGDIITMQNRDNNGYLHSHPHTYPMRYKDNRISSQGQQVTAYQFDDENNHWRVPPGRLLPRKIYNNELVHLVHIMTGTILRTHDVASPLTTTNTEITTIDMNNPANARHLYEAVFRIEISGGSNGDDGTQGTVWQTQNSSFKLIQAPLNVALYSGPAKLPEWGFGQNEVNGEKDHGKGGLIWTARQILGREAKSSATRGPEDIPFMRKFFELQSAMLIHNAGLTETHPYQSPPGTWPLVLRGISFWTKSDRQFQIYLLANPFGWWLCGIIVLTFPVVLGADLFARQRGYEAIDKNVRRRIYRSAGYLFLGWLLHYIPFFLMGRSLFLHHYLPACILAYMVAGTIFQFACIDGIEGPLTKFQSVAAPAASSAPNGSKPGTLAIIVAALTVIGQVVTFVYFAPMTYGDVELTTEEWNARRWLPGWNFHYAK</sequence>
<keyword evidence="18" id="KW-1185">Reference proteome</keyword>
<keyword evidence="7 14" id="KW-0812">Transmembrane</keyword>
<reference evidence="18" key="1">
    <citation type="journal article" date="2018" name="Nat. Microbiol.">
        <title>Leveraging single-cell genomics to expand the fungal tree of life.</title>
        <authorList>
            <person name="Ahrendt S.R."/>
            <person name="Quandt C.A."/>
            <person name="Ciobanu D."/>
            <person name="Clum A."/>
            <person name="Salamov A."/>
            <person name="Andreopoulos B."/>
            <person name="Cheng J.F."/>
            <person name="Woyke T."/>
            <person name="Pelin A."/>
            <person name="Henrissat B."/>
            <person name="Reynolds N.K."/>
            <person name="Benny G.L."/>
            <person name="Smith M.E."/>
            <person name="James T.Y."/>
            <person name="Grigoriev I.V."/>
        </authorList>
    </citation>
    <scope>NUCLEOTIDE SEQUENCE [LARGE SCALE GENOMIC DNA]</scope>
    <source>
        <strain evidence="18">RSA 1356</strain>
    </source>
</reference>
<evidence type="ECO:0000256" key="4">
    <source>
        <dbReference type="ARBA" id="ARBA00012839"/>
    </source>
</evidence>
<dbReference type="GO" id="GO:0005789">
    <property type="term" value="C:endoplasmic reticulum membrane"/>
    <property type="evidence" value="ECO:0007669"/>
    <property type="project" value="UniProtKB-SubCell"/>
</dbReference>
<feature type="domain" description="MIR" evidence="16">
    <location>
        <begin position="315"/>
        <end position="375"/>
    </location>
</feature>
<feature type="transmembrane region" description="Helical" evidence="14">
    <location>
        <begin position="699"/>
        <end position="719"/>
    </location>
</feature>
<dbReference type="InterPro" id="IPR036300">
    <property type="entry name" value="MIR_dom_sf"/>
</dbReference>
<keyword evidence="10 14" id="KW-1133">Transmembrane helix</keyword>
<protein>
    <recommendedName>
        <fullName evidence="4 14">Dolichyl-phosphate-mannose--protein mannosyltransferase</fullName>
        <ecNumber evidence="4 14">2.4.1.109</ecNumber>
    </recommendedName>
</protein>
<evidence type="ECO:0000256" key="1">
    <source>
        <dbReference type="ARBA" id="ARBA00004477"/>
    </source>
</evidence>
<dbReference type="Gene3D" id="2.80.10.50">
    <property type="match status" value="1"/>
</dbReference>
<gene>
    <name evidence="17" type="ORF">THASP1DRAFT_11935</name>
</gene>
<dbReference type="InterPro" id="IPR016093">
    <property type="entry name" value="MIR_motif"/>
</dbReference>
<dbReference type="GO" id="GO:0004169">
    <property type="term" value="F:dolichyl-phosphate-mannose-protein mannosyltransferase activity"/>
    <property type="evidence" value="ECO:0007669"/>
    <property type="project" value="UniProtKB-UniRule"/>
</dbReference>
<feature type="transmembrane region" description="Helical" evidence="14">
    <location>
        <begin position="227"/>
        <end position="245"/>
    </location>
</feature>
<evidence type="ECO:0000256" key="9">
    <source>
        <dbReference type="ARBA" id="ARBA00022824"/>
    </source>
</evidence>
<evidence type="ECO:0000256" key="12">
    <source>
        <dbReference type="ARBA" id="ARBA00045085"/>
    </source>
</evidence>
<organism evidence="17 18">
    <name type="scientific">Thamnocephalis sphaerospora</name>
    <dbReference type="NCBI Taxonomy" id="78915"/>
    <lineage>
        <taxon>Eukaryota</taxon>
        <taxon>Fungi</taxon>
        <taxon>Fungi incertae sedis</taxon>
        <taxon>Zoopagomycota</taxon>
        <taxon>Zoopagomycotina</taxon>
        <taxon>Zoopagomycetes</taxon>
        <taxon>Zoopagales</taxon>
        <taxon>Sigmoideomycetaceae</taxon>
        <taxon>Thamnocephalis</taxon>
    </lineage>
</organism>
<dbReference type="UniPathway" id="UPA00378"/>
<evidence type="ECO:0000259" key="16">
    <source>
        <dbReference type="PROSITE" id="PS50919"/>
    </source>
</evidence>
<feature type="transmembrane region" description="Helical" evidence="14">
    <location>
        <begin position="205"/>
        <end position="221"/>
    </location>
</feature>
<feature type="transmembrane region" description="Helical" evidence="14">
    <location>
        <begin position="581"/>
        <end position="602"/>
    </location>
</feature>
<dbReference type="SMART" id="SM00472">
    <property type="entry name" value="MIR"/>
    <property type="match status" value="3"/>
</dbReference>
<comment type="similarity">
    <text evidence="3 14">Belongs to the glycosyltransferase 39 family.</text>
</comment>
<keyword evidence="5 14" id="KW-0328">Glycosyltransferase</keyword>
<dbReference type="InterPro" id="IPR003342">
    <property type="entry name" value="ArnT-like_N"/>
</dbReference>
<keyword evidence="8" id="KW-0677">Repeat</keyword>
<dbReference type="Pfam" id="PF16192">
    <property type="entry name" value="PMT_4TMC"/>
    <property type="match status" value="1"/>
</dbReference>
<dbReference type="PROSITE" id="PS50919">
    <property type="entry name" value="MIR"/>
    <property type="match status" value="1"/>
</dbReference>
<dbReference type="PANTHER" id="PTHR10050:SF51">
    <property type="entry name" value="PROTEIN O-MANNOSYL-TRANSFERASE 1"/>
    <property type="match status" value="1"/>
</dbReference>
<evidence type="ECO:0000256" key="7">
    <source>
        <dbReference type="ARBA" id="ARBA00022692"/>
    </source>
</evidence>